<feature type="chain" id="PRO_5001589548" description="Nucleoporin Nup120/160 beta-propeller domain-containing protein" evidence="5">
    <location>
        <begin position="26"/>
        <end position="331"/>
    </location>
</feature>
<reference evidence="7" key="1">
    <citation type="journal article" date="2014" name="Nat. Commun.">
        <title>The rainbow trout genome provides novel insights into evolution after whole-genome duplication in vertebrates.</title>
        <authorList>
            <person name="Berthelot C."/>
            <person name="Brunet F."/>
            <person name="Chalopin D."/>
            <person name="Juanchich A."/>
            <person name="Bernard M."/>
            <person name="Noel B."/>
            <person name="Bento P."/>
            <person name="Da Silva C."/>
            <person name="Labadie K."/>
            <person name="Alberti A."/>
            <person name="Aury J.M."/>
            <person name="Louis A."/>
            <person name="Dehais P."/>
            <person name="Bardou P."/>
            <person name="Montfort J."/>
            <person name="Klopp C."/>
            <person name="Cabau C."/>
            <person name="Gaspin C."/>
            <person name="Thorgaard G.H."/>
            <person name="Boussaha M."/>
            <person name="Quillet E."/>
            <person name="Guyomard R."/>
            <person name="Galiana D."/>
            <person name="Bobe J."/>
            <person name="Volff J.N."/>
            <person name="Genet C."/>
            <person name="Wincker P."/>
            <person name="Jaillon O."/>
            <person name="Roest Crollius H."/>
            <person name="Guiguen Y."/>
        </authorList>
    </citation>
    <scope>NUCLEOTIDE SEQUENCE [LARGE SCALE GENOMIC DNA]</scope>
</reference>
<gene>
    <name evidence="7" type="ORF">GSONMT00073004001</name>
</gene>
<dbReference type="InterPro" id="IPR059141">
    <property type="entry name" value="Beta-prop_Nup120_160"/>
</dbReference>
<keyword evidence="5" id="KW-0732">Signal</keyword>
<dbReference type="EMBL" id="FR904502">
    <property type="protein sequence ID" value="CDQ65309.1"/>
    <property type="molecule type" value="Genomic_DNA"/>
</dbReference>
<feature type="signal peptide" evidence="5">
    <location>
        <begin position="1"/>
        <end position="25"/>
    </location>
</feature>
<comment type="subcellular location">
    <subcellularLocation>
        <location evidence="1">Nucleus</location>
    </subcellularLocation>
</comment>
<keyword evidence="3" id="KW-0539">Nucleus</keyword>
<evidence type="ECO:0000259" key="6">
    <source>
        <dbReference type="Pfam" id="PF11715"/>
    </source>
</evidence>
<feature type="region of interest" description="Disordered" evidence="4">
    <location>
        <begin position="114"/>
        <end position="151"/>
    </location>
</feature>
<evidence type="ECO:0000256" key="1">
    <source>
        <dbReference type="ARBA" id="ARBA00004123"/>
    </source>
</evidence>
<feature type="region of interest" description="Disordered" evidence="4">
    <location>
        <begin position="312"/>
        <end position="331"/>
    </location>
</feature>
<dbReference type="GO" id="GO:0005643">
    <property type="term" value="C:nuclear pore"/>
    <property type="evidence" value="ECO:0007669"/>
    <property type="project" value="UniProtKB-ARBA"/>
</dbReference>
<reference evidence="7" key="2">
    <citation type="submission" date="2014-03" db="EMBL/GenBank/DDBJ databases">
        <authorList>
            <person name="Genoscope - CEA"/>
        </authorList>
    </citation>
    <scope>NUCLEOTIDE SEQUENCE</scope>
</reference>
<feature type="domain" description="Nucleoporin Nup120/160 beta-propeller" evidence="6">
    <location>
        <begin position="21"/>
        <end position="129"/>
    </location>
</feature>
<dbReference type="PANTHER" id="PTHR21286">
    <property type="entry name" value="NUCLEAR PORE COMPLEX PROTEIN NUP160"/>
    <property type="match status" value="1"/>
</dbReference>
<dbReference type="STRING" id="8022.A0A060WJA8"/>
<evidence type="ECO:0000256" key="4">
    <source>
        <dbReference type="SAM" id="MobiDB-lite"/>
    </source>
</evidence>
<proteinExistence type="predicted"/>
<sequence length="331" mass="36867">MSINYNHLSFCLRIIFLLRNWSTSGDTVQLVEQSLDTNLLNSAVKLKITHCPLLPGGVHIQETLNNVTILIVTNQAVHRLVLPHPTRMYSGELVTELQMQSIFADVGKISLQDPAHSGPCGPDSRPHRLSSLAQPPGRHTAPTQHTGQLDHSGAEDKLCWLPTAIRLKTCEQGPGDLAVRELEDDTFILALCQDHKLCMWSYRRSPGQGHRLRLTFSSTGLCLAIYLAVPSRGQFTVLQLVATDNNRYSLDHISSLFATQETLVDFALTSTDIWGLWLDDTNQTVVKYINFEHSTAGQWNQVFVQPGPEEEVHIGADQDPRETSWTCSSPP</sequence>
<organism evidence="7 8">
    <name type="scientific">Oncorhynchus mykiss</name>
    <name type="common">Rainbow trout</name>
    <name type="synonym">Salmo gairdneri</name>
    <dbReference type="NCBI Taxonomy" id="8022"/>
    <lineage>
        <taxon>Eukaryota</taxon>
        <taxon>Metazoa</taxon>
        <taxon>Chordata</taxon>
        <taxon>Craniata</taxon>
        <taxon>Vertebrata</taxon>
        <taxon>Euteleostomi</taxon>
        <taxon>Actinopterygii</taxon>
        <taxon>Neopterygii</taxon>
        <taxon>Teleostei</taxon>
        <taxon>Protacanthopterygii</taxon>
        <taxon>Salmoniformes</taxon>
        <taxon>Salmonidae</taxon>
        <taxon>Salmoninae</taxon>
        <taxon>Oncorhynchus</taxon>
    </lineage>
</organism>
<evidence type="ECO:0000313" key="8">
    <source>
        <dbReference type="Proteomes" id="UP000193380"/>
    </source>
</evidence>
<evidence type="ECO:0000256" key="2">
    <source>
        <dbReference type="ARBA" id="ARBA00022448"/>
    </source>
</evidence>
<evidence type="ECO:0000313" key="7">
    <source>
        <dbReference type="EMBL" id="CDQ65309.1"/>
    </source>
</evidence>
<accession>A0A060WJA8</accession>
<dbReference type="Proteomes" id="UP000193380">
    <property type="component" value="Unassembled WGS sequence"/>
</dbReference>
<dbReference type="InterPro" id="IPR021717">
    <property type="entry name" value="Nucleoporin_Nup160"/>
</dbReference>
<feature type="domain" description="Nucleoporin Nup120/160 beta-propeller" evidence="6">
    <location>
        <begin position="205"/>
        <end position="325"/>
    </location>
</feature>
<dbReference type="PaxDb" id="8022-A0A060WJA8"/>
<dbReference type="GO" id="GO:0017056">
    <property type="term" value="F:structural constituent of nuclear pore"/>
    <property type="evidence" value="ECO:0007669"/>
    <property type="project" value="TreeGrafter"/>
</dbReference>
<name>A0A060WJA8_ONCMY</name>
<dbReference type="AlphaFoldDB" id="A0A060WJA8"/>
<dbReference type="Pfam" id="PF11715">
    <property type="entry name" value="Beta-prop_Nup120_160"/>
    <property type="match status" value="2"/>
</dbReference>
<protein>
    <recommendedName>
        <fullName evidence="6">Nucleoporin Nup120/160 beta-propeller domain-containing protein</fullName>
    </recommendedName>
</protein>
<feature type="compositionally biased region" description="Basic and acidic residues" evidence="4">
    <location>
        <begin position="312"/>
        <end position="322"/>
    </location>
</feature>
<keyword evidence="2" id="KW-0813">Transport</keyword>
<evidence type="ECO:0000256" key="3">
    <source>
        <dbReference type="ARBA" id="ARBA00023242"/>
    </source>
</evidence>
<evidence type="ECO:0000256" key="5">
    <source>
        <dbReference type="SAM" id="SignalP"/>
    </source>
</evidence>
<dbReference type="PANTHER" id="PTHR21286:SF0">
    <property type="entry name" value="NUCLEAR PORE COMPLEX PROTEIN NUP160"/>
    <property type="match status" value="1"/>
</dbReference>